<name>A0A1Y1Q7B2_9GAMM</name>
<evidence type="ECO:0008006" key="3">
    <source>
        <dbReference type="Google" id="ProtNLM"/>
    </source>
</evidence>
<dbReference type="AlphaFoldDB" id="A0A1Y1Q7B2"/>
<dbReference type="Proteomes" id="UP000192491">
    <property type="component" value="Unassembled WGS sequence"/>
</dbReference>
<organism evidence="1 2">
    <name type="scientific">Thiothrix lacustris</name>
    <dbReference type="NCBI Taxonomy" id="525917"/>
    <lineage>
        <taxon>Bacteria</taxon>
        <taxon>Pseudomonadati</taxon>
        <taxon>Pseudomonadota</taxon>
        <taxon>Gammaproteobacteria</taxon>
        <taxon>Thiotrichales</taxon>
        <taxon>Thiotrichaceae</taxon>
        <taxon>Thiothrix</taxon>
    </lineage>
</organism>
<sequence length="107" mass="11541">MTLNNLGALVAADSNRRQAAETLYNEALESYRKLAADNPSVYLPDVVKTLGGFGLAHLQWGEPAKARVYLQEAADIIKPFAAQHPNVYGGLQDGITEWLAEANSAAQ</sequence>
<dbReference type="SUPFAM" id="SSF48452">
    <property type="entry name" value="TPR-like"/>
    <property type="match status" value="1"/>
</dbReference>
<gene>
    <name evidence="1" type="ORF">BWK73_52780</name>
</gene>
<comment type="caution">
    <text evidence="1">The sequence shown here is derived from an EMBL/GenBank/DDBJ whole genome shotgun (WGS) entry which is preliminary data.</text>
</comment>
<dbReference type="Gene3D" id="1.25.40.10">
    <property type="entry name" value="Tetratricopeptide repeat domain"/>
    <property type="match status" value="1"/>
</dbReference>
<accession>A0A1Y1Q7B2</accession>
<proteinExistence type="predicted"/>
<evidence type="ECO:0000313" key="2">
    <source>
        <dbReference type="Proteomes" id="UP000192491"/>
    </source>
</evidence>
<protein>
    <recommendedName>
        <fullName evidence="3">Tetratricopeptide repeat protein</fullName>
    </recommendedName>
</protein>
<dbReference type="InterPro" id="IPR011990">
    <property type="entry name" value="TPR-like_helical_dom_sf"/>
</dbReference>
<evidence type="ECO:0000313" key="1">
    <source>
        <dbReference type="EMBL" id="OQW98305.1"/>
    </source>
</evidence>
<dbReference type="EMBL" id="MTEJ01000760">
    <property type="protein sequence ID" value="OQW98305.1"/>
    <property type="molecule type" value="Genomic_DNA"/>
</dbReference>
<reference evidence="1 2" key="1">
    <citation type="submission" date="2017-01" db="EMBL/GenBank/DDBJ databases">
        <title>Novel large sulfur bacteria in the metagenomes of groundwater-fed chemosynthetic microbial mats in the Lake Huron basin.</title>
        <authorList>
            <person name="Sharrar A.M."/>
            <person name="Flood B.E."/>
            <person name="Bailey J.V."/>
            <person name="Jones D.S."/>
            <person name="Biddanda B."/>
            <person name="Ruberg S.A."/>
            <person name="Marcus D.N."/>
            <person name="Dick G.J."/>
        </authorList>
    </citation>
    <scope>NUCLEOTIDE SEQUENCE [LARGE SCALE GENOMIC DNA]</scope>
    <source>
        <strain evidence="1">A8</strain>
    </source>
</reference>